<evidence type="ECO:0000313" key="4">
    <source>
        <dbReference type="EMBL" id="NXR07669.1"/>
    </source>
</evidence>
<dbReference type="PROSITE" id="PS00018">
    <property type="entry name" value="EF_HAND_1"/>
    <property type="match status" value="1"/>
</dbReference>
<gene>
    <name evidence="4" type="primary">Caps2</name>
    <name evidence="4" type="ORF">SEMFRA_R00738</name>
</gene>
<keyword evidence="2" id="KW-0677">Repeat</keyword>
<dbReference type="PANTHER" id="PTHR34524">
    <property type="entry name" value="CALCYPHOSIN"/>
    <property type="match status" value="1"/>
</dbReference>
<dbReference type="PANTHER" id="PTHR34524:SF3">
    <property type="entry name" value="CALCYPHOSIN-2"/>
    <property type="match status" value="1"/>
</dbReference>
<name>A0A7L2I7V9_9PICI</name>
<dbReference type="OrthoDB" id="6280085at2759"/>
<proteinExistence type="predicted"/>
<organism evidence="4 5">
    <name type="scientific">Semnornis frantzii</name>
    <dbReference type="NCBI Taxonomy" id="91796"/>
    <lineage>
        <taxon>Eukaryota</taxon>
        <taxon>Metazoa</taxon>
        <taxon>Chordata</taxon>
        <taxon>Craniata</taxon>
        <taxon>Vertebrata</taxon>
        <taxon>Euteleostomi</taxon>
        <taxon>Archelosauria</taxon>
        <taxon>Archosauria</taxon>
        <taxon>Dinosauria</taxon>
        <taxon>Saurischia</taxon>
        <taxon>Theropoda</taxon>
        <taxon>Coelurosauria</taxon>
        <taxon>Aves</taxon>
        <taxon>Neognathae</taxon>
        <taxon>Neoaves</taxon>
        <taxon>Telluraves</taxon>
        <taxon>Coraciimorphae</taxon>
        <taxon>Piciformes</taxon>
        <taxon>Ramphastidae</taxon>
        <taxon>Semnornis</taxon>
    </lineage>
</organism>
<keyword evidence="5" id="KW-1185">Reference proteome</keyword>
<reference evidence="4 5" key="1">
    <citation type="submission" date="2019-09" db="EMBL/GenBank/DDBJ databases">
        <title>Bird 10,000 Genomes (B10K) Project - Family phase.</title>
        <authorList>
            <person name="Zhang G."/>
        </authorList>
    </citation>
    <scope>NUCLEOTIDE SEQUENCE [LARGE SCALE GENOMIC DNA]</scope>
    <source>
        <strain evidence="4">B10K-DU-001-42</strain>
        <tissue evidence="4">Muscle</tissue>
    </source>
</reference>
<evidence type="ECO:0000313" key="5">
    <source>
        <dbReference type="Proteomes" id="UP000536381"/>
    </source>
</evidence>
<accession>A0A7L2I7V9</accession>
<dbReference type="AlphaFoldDB" id="A0A7L2I7V9"/>
<dbReference type="Gene3D" id="1.10.238.10">
    <property type="entry name" value="EF-hand"/>
    <property type="match status" value="1"/>
</dbReference>
<dbReference type="InterPro" id="IPR011992">
    <property type="entry name" value="EF-hand-dom_pair"/>
</dbReference>
<sequence>RETPSKRGVRVLTGLGKYFREADKHRRGFLPQAAFKEALQVFHLDMPEGDLEALWLALDDSRSDQVDYGEVTPTAFGEMSEQRKEFVRKAAYMKLDFTKTESVPVADIRKCYCAK</sequence>
<comment type="caution">
    <text evidence="4">The sequence shown here is derived from an EMBL/GenBank/DDBJ whole genome shotgun (WGS) entry which is preliminary data.</text>
</comment>
<evidence type="ECO:0000256" key="3">
    <source>
        <dbReference type="ARBA" id="ARBA00022837"/>
    </source>
</evidence>
<dbReference type="GO" id="GO:0046872">
    <property type="term" value="F:metal ion binding"/>
    <property type="evidence" value="ECO:0007669"/>
    <property type="project" value="UniProtKB-KW"/>
</dbReference>
<evidence type="ECO:0000256" key="1">
    <source>
        <dbReference type="ARBA" id="ARBA00022723"/>
    </source>
</evidence>
<dbReference type="Proteomes" id="UP000536381">
    <property type="component" value="Unassembled WGS sequence"/>
</dbReference>
<evidence type="ECO:0000256" key="2">
    <source>
        <dbReference type="ARBA" id="ARBA00022737"/>
    </source>
</evidence>
<keyword evidence="1" id="KW-0479">Metal-binding</keyword>
<dbReference type="InterPro" id="IPR018247">
    <property type="entry name" value="EF_Hand_1_Ca_BS"/>
</dbReference>
<feature type="non-terminal residue" evidence="4">
    <location>
        <position position="1"/>
    </location>
</feature>
<dbReference type="InterPro" id="IPR051581">
    <property type="entry name" value="Ca-bind"/>
</dbReference>
<dbReference type="EMBL" id="VWYK01025706">
    <property type="protein sequence ID" value="NXR07669.1"/>
    <property type="molecule type" value="Genomic_DNA"/>
</dbReference>
<keyword evidence="3" id="KW-0106">Calcium</keyword>
<protein>
    <submittedName>
        <fullName evidence="4">CAYP2 protein</fullName>
    </submittedName>
</protein>
<feature type="non-terminal residue" evidence="4">
    <location>
        <position position="115"/>
    </location>
</feature>
<dbReference type="SUPFAM" id="SSF47473">
    <property type="entry name" value="EF-hand"/>
    <property type="match status" value="1"/>
</dbReference>